<sequence length="826" mass="91611">MTFSEIAGRLLKGSGHSQPPPAKEQIPDPHPSPDLTSILSLLASPESDNGNIIAGEGMFGSHLGEQRGHSIASSWAKPRPLSDIREVTESSFADTIPRNALSNNFPRSTSRTEMSRRPSVATRRRPSNDNRHCENIEPDRKTSIESNGIRSIHRGLTSRTPSPSSPADNISICSIYSLPPGNVPPRSSSRPRAPSTSRTRQPQQIPPIHITQATATNTASAVPTIPFQPPVNSSNAILRHGQSQSPLRHIVARLDPISHDTNRRIPSRTFVRDPLSKELLEFPSHRHPRIELGLDLSAGIFVGGGSIEGTVQMNVDDAERIRHRRTLDIARISIDLLGTEEISGNRRAVFLNLATELIDEQNPPPQNMVDTQEPISSADLFWHLMPSTTNLAFNLSLPLNVGPPPFHSKNARIRYILCVSLLIRDQGRQYIVRTSEDVIVLSVYDPEKALMSLPSPLTASDEWIKPRETSVEVVRVTAGLHRQVWVSGTSLYVDVHVANNSRKTVKKIELQLEMDILCYKHAAAATMEKSAGQARIFDSNERSILSKSIVKHGCAGWNGVSAHQTHIRTCDLEIPRGHGKYFEVRYFLNVIVASAHTKLVTVQLPIVLIHMNSLDVVPNSVAQVAMAIEEKRTARHSPPRLGRRPSRSVQGRAFAAPRMQSLERMRARDEAIQELGQALEQSPRKYGLRRANSNFDYRTPPSNRKGRILGDGEAADLQDRLRRVRSNETIGSRPPTLHRVNSTKSRRGAGSTFGFREAEVREDIELGGLGVSGDGLLNERLARSSDRQYRFSKKKSVERWKGVANVGVGWLKGTGVKDERERKGWV</sequence>
<comment type="caution">
    <text evidence="3">The sequence shown here is derived from an EMBL/GenBank/DDBJ whole genome shotgun (WGS) entry which is preliminary data.</text>
</comment>
<dbReference type="SMART" id="SM01017">
    <property type="entry name" value="Arrestin_C"/>
    <property type="match status" value="1"/>
</dbReference>
<evidence type="ECO:0000313" key="4">
    <source>
        <dbReference type="Proteomes" id="UP001199106"/>
    </source>
</evidence>
<feature type="region of interest" description="Disordered" evidence="1">
    <location>
        <begin position="95"/>
        <end position="208"/>
    </location>
</feature>
<evidence type="ECO:0000256" key="1">
    <source>
        <dbReference type="SAM" id="MobiDB-lite"/>
    </source>
</evidence>
<feature type="domain" description="Arrestin C-terminal-like" evidence="2">
    <location>
        <begin position="470"/>
        <end position="613"/>
    </location>
</feature>
<dbReference type="EMBL" id="JAANER010000004">
    <property type="protein sequence ID" value="KAG9191145.1"/>
    <property type="molecule type" value="Genomic_DNA"/>
</dbReference>
<dbReference type="Proteomes" id="UP001199106">
    <property type="component" value="Unassembled WGS sequence"/>
</dbReference>
<gene>
    <name evidence="3" type="ORF">G6011_09233</name>
</gene>
<protein>
    <recommendedName>
        <fullName evidence="2">Arrestin C-terminal-like domain-containing protein</fullName>
    </recommendedName>
</protein>
<feature type="compositionally biased region" description="Low complexity" evidence="1">
    <location>
        <begin position="184"/>
        <end position="208"/>
    </location>
</feature>
<evidence type="ECO:0000313" key="3">
    <source>
        <dbReference type="EMBL" id="KAG9191145.1"/>
    </source>
</evidence>
<reference evidence="3" key="1">
    <citation type="submission" date="2021-07" db="EMBL/GenBank/DDBJ databases">
        <title>Genome Resource of American Ginseng Black Spot Pathogen Alternaria panax.</title>
        <authorList>
            <person name="Qiu C."/>
            <person name="Wang W."/>
            <person name="Liu Z."/>
        </authorList>
    </citation>
    <scope>NUCLEOTIDE SEQUENCE</scope>
    <source>
        <strain evidence="3">BNCC115425</strain>
    </source>
</reference>
<feature type="compositionally biased region" description="Polar residues" evidence="1">
    <location>
        <begin position="157"/>
        <end position="174"/>
    </location>
</feature>
<organism evidence="3 4">
    <name type="scientific">Alternaria panax</name>
    <dbReference type="NCBI Taxonomy" id="48097"/>
    <lineage>
        <taxon>Eukaryota</taxon>
        <taxon>Fungi</taxon>
        <taxon>Dikarya</taxon>
        <taxon>Ascomycota</taxon>
        <taxon>Pezizomycotina</taxon>
        <taxon>Dothideomycetes</taxon>
        <taxon>Pleosporomycetidae</taxon>
        <taxon>Pleosporales</taxon>
        <taxon>Pleosporineae</taxon>
        <taxon>Pleosporaceae</taxon>
        <taxon>Alternaria</taxon>
        <taxon>Alternaria sect. Panax</taxon>
    </lineage>
</organism>
<feature type="compositionally biased region" description="Basic and acidic residues" evidence="1">
    <location>
        <begin position="126"/>
        <end position="143"/>
    </location>
</feature>
<feature type="region of interest" description="Disordered" evidence="1">
    <location>
        <begin position="729"/>
        <end position="750"/>
    </location>
</feature>
<feature type="compositionally biased region" description="Pro residues" evidence="1">
    <location>
        <begin position="18"/>
        <end position="32"/>
    </location>
</feature>
<keyword evidence="4" id="KW-1185">Reference proteome</keyword>
<dbReference type="InterPro" id="IPR011022">
    <property type="entry name" value="Arrestin_C-like"/>
</dbReference>
<accession>A0AAD4IAW0</accession>
<proteinExistence type="predicted"/>
<evidence type="ECO:0000259" key="2">
    <source>
        <dbReference type="SMART" id="SM01017"/>
    </source>
</evidence>
<dbReference type="InterPro" id="IPR014756">
    <property type="entry name" value="Ig_E-set"/>
</dbReference>
<dbReference type="InterPro" id="IPR014752">
    <property type="entry name" value="Arrestin-like_C"/>
</dbReference>
<feature type="region of interest" description="Disordered" evidence="1">
    <location>
        <begin position="1"/>
        <end position="35"/>
    </location>
</feature>
<dbReference type="AlphaFoldDB" id="A0AAD4IAW0"/>
<name>A0AAD4IAW0_9PLEO</name>
<dbReference type="SUPFAM" id="SSF81296">
    <property type="entry name" value="E set domains"/>
    <property type="match status" value="1"/>
</dbReference>
<feature type="compositionally biased region" description="Polar residues" evidence="1">
    <location>
        <begin position="100"/>
        <end position="112"/>
    </location>
</feature>
<dbReference type="Pfam" id="PF02752">
    <property type="entry name" value="Arrestin_C"/>
    <property type="match status" value="1"/>
</dbReference>
<dbReference type="Gene3D" id="2.60.40.640">
    <property type="match status" value="2"/>
</dbReference>